<dbReference type="OrthoDB" id="10504772at2759"/>
<accession>A0A9P4TA97</accession>
<evidence type="ECO:0000313" key="2">
    <source>
        <dbReference type="Proteomes" id="UP000801428"/>
    </source>
</evidence>
<dbReference type="AlphaFoldDB" id="A0A9P4TA97"/>
<protein>
    <submittedName>
        <fullName evidence="1">Uncharacterized protein</fullName>
    </submittedName>
</protein>
<dbReference type="Proteomes" id="UP000801428">
    <property type="component" value="Unassembled WGS sequence"/>
</dbReference>
<gene>
    <name evidence="1" type="ORF">E8E13_002095</name>
</gene>
<evidence type="ECO:0000313" key="1">
    <source>
        <dbReference type="EMBL" id="KAF2998466.1"/>
    </source>
</evidence>
<comment type="caution">
    <text evidence="1">The sequence shown here is derived from an EMBL/GenBank/DDBJ whole genome shotgun (WGS) entry which is preliminary data.</text>
</comment>
<name>A0A9P4TA97_CURKU</name>
<proteinExistence type="predicted"/>
<dbReference type="EMBL" id="SWKU01000019">
    <property type="protein sequence ID" value="KAF2998466.1"/>
    <property type="molecule type" value="Genomic_DNA"/>
</dbReference>
<sequence>MTSQKREADINQLAVVESAVQQALLHRLPQELRDEIYKYSFEPRIEIRVTKWDRRQPHQFLDTARVANLRDADGSYILFKHLVTCALLTVSKTIYEEVWRLLVPARLAFSDLFKVFMEPCWELAPLVAAFGPRIRFVYEMSLDPQPILDVYLPGCLMVLIDDFVLTEEAGTCIWWDPYAHARRWYDEARCLLDLKTFNIEVCYHAARSGCTQYPGLIVALGVGKALLEENSVKAVQLLFRERVEASTWREIFEDFFGPISSTADIDTTSQCHLIPSVRKFDVVAVQPWAFENNMSWITHEHKMEQVMRITRWTDTQLGSAIYDSCTTTPCDQHPTNALISWSEQ</sequence>
<organism evidence="1 2">
    <name type="scientific">Curvularia kusanoi</name>
    <name type="common">Cochliobolus kusanoi</name>
    <dbReference type="NCBI Taxonomy" id="90978"/>
    <lineage>
        <taxon>Eukaryota</taxon>
        <taxon>Fungi</taxon>
        <taxon>Dikarya</taxon>
        <taxon>Ascomycota</taxon>
        <taxon>Pezizomycotina</taxon>
        <taxon>Dothideomycetes</taxon>
        <taxon>Pleosporomycetidae</taxon>
        <taxon>Pleosporales</taxon>
        <taxon>Pleosporineae</taxon>
        <taxon>Pleosporaceae</taxon>
        <taxon>Curvularia</taxon>
    </lineage>
</organism>
<reference evidence="1" key="1">
    <citation type="submission" date="2019-04" db="EMBL/GenBank/DDBJ databases">
        <title>Sequencing of skin fungus with MAO and IRED activity.</title>
        <authorList>
            <person name="Marsaioli A.J."/>
            <person name="Bonatto J.M.C."/>
            <person name="Reis Junior O."/>
        </authorList>
    </citation>
    <scope>NUCLEOTIDE SEQUENCE</scope>
    <source>
        <strain evidence="1">30M1</strain>
    </source>
</reference>
<keyword evidence="2" id="KW-1185">Reference proteome</keyword>